<evidence type="ECO:0000313" key="10">
    <source>
        <dbReference type="Proteomes" id="UP001072034"/>
    </source>
</evidence>
<keyword evidence="2" id="KW-1003">Cell membrane</keyword>
<keyword evidence="5 7" id="KW-0472">Membrane</keyword>
<accession>A0ABT4I6V0</accession>
<name>A0ABT4I6V0_9ACTO</name>
<keyword evidence="3 7" id="KW-0812">Transmembrane</keyword>
<feature type="region of interest" description="Disordered" evidence="6">
    <location>
        <begin position="558"/>
        <end position="588"/>
    </location>
</feature>
<evidence type="ECO:0000256" key="7">
    <source>
        <dbReference type="SAM" id="Phobius"/>
    </source>
</evidence>
<feature type="transmembrane region" description="Helical" evidence="7">
    <location>
        <begin position="478"/>
        <end position="497"/>
    </location>
</feature>
<feature type="transmembrane region" description="Helical" evidence="7">
    <location>
        <begin position="362"/>
        <end position="379"/>
    </location>
</feature>
<feature type="transmembrane region" description="Helical" evidence="7">
    <location>
        <begin position="509"/>
        <end position="527"/>
    </location>
</feature>
<dbReference type="PANTHER" id="PTHR30619:SF1">
    <property type="entry name" value="RECOMBINATION PROTEIN 2"/>
    <property type="match status" value="1"/>
</dbReference>
<reference evidence="9" key="1">
    <citation type="submission" date="2022-10" db="EMBL/GenBank/DDBJ databases">
        <title>Genome sequence of Actinomyces israelii ATCC 10048.</title>
        <authorList>
            <person name="Watt R.M."/>
            <person name="Tong W.M."/>
        </authorList>
    </citation>
    <scope>NUCLEOTIDE SEQUENCE</scope>
    <source>
        <strain evidence="9">ATCC 10048</strain>
    </source>
</reference>
<organism evidence="9 10">
    <name type="scientific">Actinomyces israelii</name>
    <dbReference type="NCBI Taxonomy" id="1659"/>
    <lineage>
        <taxon>Bacteria</taxon>
        <taxon>Bacillati</taxon>
        <taxon>Actinomycetota</taxon>
        <taxon>Actinomycetes</taxon>
        <taxon>Actinomycetales</taxon>
        <taxon>Actinomycetaceae</taxon>
        <taxon>Actinomyces</taxon>
    </lineage>
</organism>
<evidence type="ECO:0000256" key="6">
    <source>
        <dbReference type="SAM" id="MobiDB-lite"/>
    </source>
</evidence>
<feature type="domain" description="ComEC/Rec2-related protein" evidence="8">
    <location>
        <begin position="269"/>
        <end position="519"/>
    </location>
</feature>
<evidence type="ECO:0000256" key="3">
    <source>
        <dbReference type="ARBA" id="ARBA00022692"/>
    </source>
</evidence>
<sequence>MSARPGERRSGPHALREAAPAPLDARLLTPALAAWAAAAWATGLSGRGAWRHTLAAALVLAVLALPLGAGALRFRPPRHRRDPRPGAPDAPDGSAVGSVCASLLLAVLAALAVLAVTAAGSWSRAADPLTRAAAEGRAVTIVGAVASEPRVVAGPRRTTVVADLDVTAVDGSGSRLTALVLGGRDWYGLPMGATVRVHAAPRPADPGEEHAAVLGSDAVVRLTARPTGVLALVGGVRAGLADAVGEPRTAPGRWRWPDGARELVSGVALGDDHALPADVRADMRTVSMTHLTAVSGEHVAIVLGLVVCGLGLLPRRWRAVAGALVLAGLVVLVRPGGSVLRAAAMGAVLLAGVALGRRSASLPALGAAVIVLLLIDPWQARSYGFALSVVATAGILLGAAPAQAALARRLPRWAAALLAVPLVAQAACAPVLVLLQPRVSTWAVPANALAAPPVPVATVTGLLAAVVAPWWPALARLIAWPATACCAWLVVVAGFFADLPAASLEWPGGAGGACALAALEAAGAAAASRRGRAGLRRASTALTPAACAIKSALRGRLAPWHRPDAPPEAPGAHRQDPPGTRSTSPRSS</sequence>
<evidence type="ECO:0000256" key="1">
    <source>
        <dbReference type="ARBA" id="ARBA00004651"/>
    </source>
</evidence>
<gene>
    <name evidence="9" type="ORF">OHJ16_05260</name>
</gene>
<feature type="compositionally biased region" description="Low complexity" evidence="6">
    <location>
        <begin position="577"/>
        <end position="588"/>
    </location>
</feature>
<feature type="compositionally biased region" description="Basic and acidic residues" evidence="6">
    <location>
        <begin position="561"/>
        <end position="576"/>
    </location>
</feature>
<dbReference type="Pfam" id="PF03772">
    <property type="entry name" value="Competence"/>
    <property type="match status" value="1"/>
</dbReference>
<dbReference type="NCBIfam" id="TIGR00360">
    <property type="entry name" value="ComEC_N-term"/>
    <property type="match status" value="1"/>
</dbReference>
<dbReference type="Proteomes" id="UP001072034">
    <property type="component" value="Unassembled WGS sequence"/>
</dbReference>
<proteinExistence type="predicted"/>
<feature type="transmembrane region" description="Helical" evidence="7">
    <location>
        <begin position="385"/>
        <end position="406"/>
    </location>
</feature>
<comment type="caution">
    <text evidence="9">The sequence shown here is derived from an EMBL/GenBank/DDBJ whole genome shotgun (WGS) entry which is preliminary data.</text>
</comment>
<evidence type="ECO:0000256" key="2">
    <source>
        <dbReference type="ARBA" id="ARBA00022475"/>
    </source>
</evidence>
<dbReference type="InterPro" id="IPR004477">
    <property type="entry name" value="ComEC_N"/>
</dbReference>
<evidence type="ECO:0000313" key="9">
    <source>
        <dbReference type="EMBL" id="MCZ0857450.1"/>
    </source>
</evidence>
<evidence type="ECO:0000259" key="8">
    <source>
        <dbReference type="Pfam" id="PF03772"/>
    </source>
</evidence>
<dbReference type="InterPro" id="IPR052159">
    <property type="entry name" value="Competence_DNA_uptake"/>
</dbReference>
<dbReference type="EMBL" id="JAPTMY010000008">
    <property type="protein sequence ID" value="MCZ0857450.1"/>
    <property type="molecule type" value="Genomic_DNA"/>
</dbReference>
<feature type="transmembrane region" description="Helical" evidence="7">
    <location>
        <begin position="54"/>
        <end position="74"/>
    </location>
</feature>
<evidence type="ECO:0000256" key="5">
    <source>
        <dbReference type="ARBA" id="ARBA00023136"/>
    </source>
</evidence>
<dbReference type="RefSeq" id="WP_268917038.1">
    <property type="nucleotide sequence ID" value="NZ_CP124548.1"/>
</dbReference>
<protein>
    <submittedName>
        <fullName evidence="9">ComEC/Rec2 family competence protein</fullName>
    </submittedName>
</protein>
<feature type="transmembrane region" description="Helical" evidence="7">
    <location>
        <begin position="454"/>
        <end position="471"/>
    </location>
</feature>
<comment type="subcellular location">
    <subcellularLocation>
        <location evidence="1">Cell membrane</location>
        <topology evidence="1">Multi-pass membrane protein</topology>
    </subcellularLocation>
</comment>
<feature type="transmembrane region" description="Helical" evidence="7">
    <location>
        <begin position="317"/>
        <end position="333"/>
    </location>
</feature>
<feature type="transmembrane region" description="Helical" evidence="7">
    <location>
        <begin position="94"/>
        <end position="116"/>
    </location>
</feature>
<dbReference type="PANTHER" id="PTHR30619">
    <property type="entry name" value="DNA INTERNALIZATION/COMPETENCE PROTEIN COMEC/REC2"/>
    <property type="match status" value="1"/>
</dbReference>
<evidence type="ECO:0000256" key="4">
    <source>
        <dbReference type="ARBA" id="ARBA00022989"/>
    </source>
</evidence>
<keyword evidence="4 7" id="KW-1133">Transmembrane helix</keyword>
<keyword evidence="10" id="KW-1185">Reference proteome</keyword>
<feature type="transmembrane region" description="Helical" evidence="7">
    <location>
        <begin position="413"/>
        <end position="434"/>
    </location>
</feature>